<gene>
    <name evidence="3" type="ORF">SCARUB_03677</name>
</gene>
<evidence type="ECO:0000259" key="2">
    <source>
        <dbReference type="Pfam" id="PF20442"/>
    </source>
</evidence>
<sequence>MSNLNEKVNSVFSGKVVRKDLVRKVKVGANVPVYVLEYLLGKYCATDDNNAINAGLKIVNNTLAENYVRPDESMKAQAKVKTKGKHTFIDKVSVRLVASEDKYWATLVNFGYKNVHVSENHIHKYEKLLQGGIWAQVEMEYLYEEEGSGKKSPFRIRELKPIQIAAFDINEYVEGRKRLSTDEWIDFLLQTIGLEPSQFTKRKKLLIFCRFIPLVENNFNFIELGPRGTGKSYAFQDVSPYVILLTGPTTVANLFYNISKSQIGLVGIWDAVAFDEVADLSKMPKEVITSMKTYCESGTFARGKEALSGKASVVMFGNTNQPVEILVHSSHLFAPLPDIIRDDIAFLDRIHFYLPGWEIDKMRNEFLTDNYGFVVDYFAEAMKELRKRNYTEGIDRFFNLGSHLNTRDSKAVRKAISGLLKLIHPDGEFTKDEAREYLQVALEGRRRVKEQLKKLAPYEYSKTSFSIIDKDSLQETFVGVPEEGGKGLISSDPLAPGTVYTIAVGEQSKISIYRIEVNILQGTGKLKISGSLEKPMKDSFQRAFDYLKSVKDQVGVGSDFNTHDFSVEAVDLLGTGVSAPSGMALFVALLSALKKQSALPAVVVLGDMTVQGNLKPLPSLSEPLQVALDNGAKKAIIPIENKRHFFEVAAEIVESVDPIFYKNPITAAMKGLGIV</sequence>
<dbReference type="GO" id="GO:0004176">
    <property type="term" value="F:ATP-dependent peptidase activity"/>
    <property type="evidence" value="ECO:0007669"/>
    <property type="project" value="InterPro"/>
</dbReference>
<proteinExistence type="predicted"/>
<evidence type="ECO:0000313" key="4">
    <source>
        <dbReference type="Proteomes" id="UP000094056"/>
    </source>
</evidence>
<evidence type="ECO:0000259" key="1">
    <source>
        <dbReference type="Pfam" id="PF05362"/>
    </source>
</evidence>
<dbReference type="PRINTS" id="PR00830">
    <property type="entry name" value="ENDOLAPTASE"/>
</dbReference>
<dbReference type="NCBIfam" id="TIGR02688">
    <property type="entry name" value="BREX system Lon protease-like protein BrxL"/>
    <property type="match status" value="1"/>
</dbReference>
<dbReference type="InterPro" id="IPR014721">
    <property type="entry name" value="Ribsml_uS5_D2-typ_fold_subgr"/>
</dbReference>
<dbReference type="PANTHER" id="PTHR10046">
    <property type="entry name" value="ATP DEPENDENT LON PROTEASE FAMILY MEMBER"/>
    <property type="match status" value="1"/>
</dbReference>
<feature type="domain" description="Lon proteolytic" evidence="1">
    <location>
        <begin position="511"/>
        <end position="659"/>
    </location>
</feature>
<dbReference type="InterPro" id="IPR014061">
    <property type="entry name" value="BrxL-like"/>
</dbReference>
<dbReference type="Gene3D" id="3.30.230.10">
    <property type="match status" value="1"/>
</dbReference>
<dbReference type="InterPro" id="IPR046838">
    <property type="entry name" value="BrxL_N"/>
</dbReference>
<dbReference type="InterPro" id="IPR027065">
    <property type="entry name" value="Lon_Prtase"/>
</dbReference>
<accession>A0A1E3X6D5</accession>
<dbReference type="GO" id="GO:0006508">
    <property type="term" value="P:proteolysis"/>
    <property type="evidence" value="ECO:0007669"/>
    <property type="project" value="InterPro"/>
</dbReference>
<dbReference type="GO" id="GO:0030163">
    <property type="term" value="P:protein catabolic process"/>
    <property type="evidence" value="ECO:0007669"/>
    <property type="project" value="InterPro"/>
</dbReference>
<dbReference type="Proteomes" id="UP000094056">
    <property type="component" value="Unassembled WGS sequence"/>
</dbReference>
<reference evidence="3 4" key="1">
    <citation type="submission" date="2016-07" db="EMBL/GenBank/DDBJ databases">
        <title>Draft genome of Scalindua rubra, obtained from a brine-seawater interface in the Red Sea, sheds light on salt adaptation in anammox bacteria.</title>
        <authorList>
            <person name="Speth D.R."/>
            <person name="Lagkouvardos I."/>
            <person name="Wang Y."/>
            <person name="Qian P.-Y."/>
            <person name="Dutilh B.E."/>
            <person name="Jetten M.S."/>
        </authorList>
    </citation>
    <scope>NUCLEOTIDE SEQUENCE [LARGE SCALE GENOMIC DNA]</scope>
    <source>
        <strain evidence="3">BSI-1</strain>
    </source>
</reference>
<dbReference type="PATRIC" id="fig|1872076.5.peg.4379"/>
<name>A0A1E3X6D5_9BACT</name>
<dbReference type="EMBL" id="MAYW01000135">
    <property type="protein sequence ID" value="ODS31206.1"/>
    <property type="molecule type" value="Genomic_DNA"/>
</dbReference>
<dbReference type="Pfam" id="PF20442">
    <property type="entry name" value="BrxL_N"/>
    <property type="match status" value="1"/>
</dbReference>
<comment type="caution">
    <text evidence="3">The sequence shown here is derived from an EMBL/GenBank/DDBJ whole genome shotgun (WGS) entry which is preliminary data.</text>
</comment>
<dbReference type="InterPro" id="IPR008269">
    <property type="entry name" value="Lon_proteolytic"/>
</dbReference>
<dbReference type="AlphaFoldDB" id="A0A1E3X6D5"/>
<dbReference type="InterPro" id="IPR020568">
    <property type="entry name" value="Ribosomal_Su5_D2-typ_SF"/>
</dbReference>
<evidence type="ECO:0000313" key="3">
    <source>
        <dbReference type="EMBL" id="ODS31206.1"/>
    </source>
</evidence>
<dbReference type="SUPFAM" id="SSF54211">
    <property type="entry name" value="Ribosomal protein S5 domain 2-like"/>
    <property type="match status" value="1"/>
</dbReference>
<dbReference type="Pfam" id="PF05362">
    <property type="entry name" value="Lon_C"/>
    <property type="match status" value="1"/>
</dbReference>
<dbReference type="InterPro" id="IPR013473">
    <property type="entry name" value="BrxL"/>
</dbReference>
<protein>
    <submittedName>
        <fullName evidence="3">Uncharacterized protein</fullName>
    </submittedName>
</protein>
<dbReference type="GO" id="GO:0004252">
    <property type="term" value="F:serine-type endopeptidase activity"/>
    <property type="evidence" value="ECO:0007669"/>
    <property type="project" value="InterPro"/>
</dbReference>
<dbReference type="Pfam" id="PF13337">
    <property type="entry name" value="BrxL_ATPase"/>
    <property type="match status" value="1"/>
</dbReference>
<feature type="domain" description="BREX system Lon protease-like BrxL N-terminal" evidence="2">
    <location>
        <begin position="11"/>
        <end position="141"/>
    </location>
</feature>
<organism evidence="3 4">
    <name type="scientific">Candidatus Scalindua rubra</name>
    <dbReference type="NCBI Taxonomy" id="1872076"/>
    <lineage>
        <taxon>Bacteria</taxon>
        <taxon>Pseudomonadati</taxon>
        <taxon>Planctomycetota</taxon>
        <taxon>Candidatus Brocadiia</taxon>
        <taxon>Candidatus Brocadiales</taxon>
        <taxon>Candidatus Scalinduaceae</taxon>
        <taxon>Candidatus Scalindua</taxon>
    </lineage>
</organism>
<dbReference type="NCBIfam" id="TIGR02653">
    <property type="entry name" value="Lon_rel_chp"/>
    <property type="match status" value="1"/>
</dbReference>
<dbReference type="GO" id="GO:0005524">
    <property type="term" value="F:ATP binding"/>
    <property type="evidence" value="ECO:0007669"/>
    <property type="project" value="InterPro"/>
</dbReference>